<sequence>MPQWIDTQAHGVALLARNAPGGAKELVLRRLRPDARVPQTAIAFGFEPEGDVFVRKDTRFSLAEIRKIFPDAQVAEMALEDIVYRVAAPVAQLVVPNPPSSARTAQDPSQPSTVAAETPRAPPAEWAKIPRSRFLLGAKEVQKGESRHIDFEGATYASGDTPKAVHHRAVQAAMDTGDSLPFAVLVDYPDLAYFGATKHHAATRVAKLLSSLEITERLMEGDSARAVLKNEGYEDLVIFREDRPDGQRLSLTHYYEKHGQPTLDSELVFHIRGGQLHLAETAVDNVLRGGEIRGHDAFLANRLSKNWLDQGFAIAEVQWPEVSMPSPPRTVPIEPILPPELGEPSTATLTTGPGKGMTMAFVLDHAGAAKLAVGMSKGAALGNLLAEVAASPAASSSRTRVGQNLFGMTLLEDENGLRHVELRSDELTEDSSERGLEFMTVEEGKRAGKLTLVQKEPTKGALLFGRPIYRCLKLSDGSTAYFALEASRGENFAYKLDFADGGRPLWQSMGAAWTHGAPGDGELLSARPRPMQGFDQYAFVRELNETIAGANQDVLNERYRMLPLDLDRVTIRKVSERSYEVAPAEDWVPSGPILIEQNGDHWRASQGTSSSSLRCSLEAAFSWAYRTVVTHREHYLAHLHQTTDGLLQFAVPKEDFDVLRSVLHKASIGEQTSWQSMGVAGEWQIEPRDLQVEKVGEGKLRIDVRGRQLSYEVCSMEADPASTFAYYQREGLRRIGQWLGQVQDDVRWEDIIRRHPDGTLLQQRMRDYQDLQIKHYGAERFGARVPSARAREMVLAITDRDVDRLISVIGDNGPNNQSTMRLFQAVSGLKLGHSRATRAEAVYRFCGYSEKAAAQHAQSREDLARVRAMEREAKERIAAAENFLVSHHGVEKTGKAMIDEVWGQGYTELVSRRQGASTRYSIRNPATKQYYDLKEPLTGYARHLITIRDSAGAAPAPVDEPENTPTPGF</sequence>
<reference evidence="2" key="1">
    <citation type="submission" date="2015-12" db="EMBL/GenBank/DDBJ databases">
        <authorList>
            <person name="Bansal K."/>
            <person name="Midha S."/>
            <person name="Patil P.B."/>
        </authorList>
    </citation>
    <scope>NUCLEOTIDE SEQUENCE</scope>
    <source>
        <strain evidence="2">LMG867</strain>
    </source>
</reference>
<evidence type="ECO:0000256" key="1">
    <source>
        <dbReference type="SAM" id="MobiDB-lite"/>
    </source>
</evidence>
<dbReference type="AlphaFoldDB" id="A0AAW4RTS4"/>
<evidence type="ECO:0000313" key="3">
    <source>
        <dbReference type="Proteomes" id="UP000825388"/>
    </source>
</evidence>
<feature type="compositionally biased region" description="Polar residues" evidence="1">
    <location>
        <begin position="100"/>
        <end position="115"/>
    </location>
</feature>
<dbReference type="Proteomes" id="UP000825388">
    <property type="component" value="Unassembled WGS sequence"/>
</dbReference>
<gene>
    <name evidence="2" type="ORF">Xseb_19135</name>
</gene>
<dbReference type="EMBL" id="LOKL01000153">
    <property type="protein sequence ID" value="MBZ3926181.1"/>
    <property type="molecule type" value="Genomic_DNA"/>
</dbReference>
<protein>
    <recommendedName>
        <fullName evidence="4">DNA primase</fullName>
    </recommendedName>
</protein>
<organism evidence="2 3">
    <name type="scientific">Xanthomonas citri pv. sesbaniae</name>
    <dbReference type="NCBI Taxonomy" id="473425"/>
    <lineage>
        <taxon>Bacteria</taxon>
        <taxon>Pseudomonadati</taxon>
        <taxon>Pseudomonadota</taxon>
        <taxon>Gammaproteobacteria</taxon>
        <taxon>Lysobacterales</taxon>
        <taxon>Lysobacteraceae</taxon>
        <taxon>Xanthomonas</taxon>
    </lineage>
</organism>
<feature type="region of interest" description="Disordered" evidence="1">
    <location>
        <begin position="97"/>
        <end position="121"/>
    </location>
</feature>
<accession>A0AAW4RTS4</accession>
<comment type="caution">
    <text evidence="2">The sequence shown here is derived from an EMBL/GenBank/DDBJ whole genome shotgun (WGS) entry which is preliminary data.</text>
</comment>
<dbReference type="RefSeq" id="WP_089113683.1">
    <property type="nucleotide sequence ID" value="NZ_LOKL01000153.1"/>
</dbReference>
<evidence type="ECO:0008006" key="4">
    <source>
        <dbReference type="Google" id="ProtNLM"/>
    </source>
</evidence>
<evidence type="ECO:0000313" key="2">
    <source>
        <dbReference type="EMBL" id="MBZ3926181.1"/>
    </source>
</evidence>
<proteinExistence type="predicted"/>
<name>A0AAW4RTS4_XANCI</name>